<evidence type="ECO:0000256" key="4">
    <source>
        <dbReference type="ARBA" id="ARBA00013303"/>
    </source>
</evidence>
<evidence type="ECO:0000256" key="5">
    <source>
        <dbReference type="ARBA" id="ARBA00022801"/>
    </source>
</evidence>
<protein>
    <recommendedName>
        <fullName evidence="4">Beta-galactosidase</fullName>
        <ecNumber evidence="3">3.2.1.23</ecNumber>
    </recommendedName>
    <alternativeName>
        <fullName evidence="7">Lactase</fullName>
    </alternativeName>
</protein>
<dbReference type="InterPro" id="IPR006104">
    <property type="entry name" value="Glyco_hydro_2_N"/>
</dbReference>
<dbReference type="RefSeq" id="WP_320943477.1">
    <property type="nucleotide sequence ID" value="NZ_BAABEU010000004.1"/>
</dbReference>
<dbReference type="InterPro" id="IPR014718">
    <property type="entry name" value="GH-type_carb-bd"/>
</dbReference>
<comment type="similarity">
    <text evidence="2">Belongs to the glycosyl hydrolase 2 family.</text>
</comment>
<dbReference type="SUPFAM" id="SSF49785">
    <property type="entry name" value="Galactose-binding domain-like"/>
    <property type="match status" value="1"/>
</dbReference>
<dbReference type="SUPFAM" id="SSF49303">
    <property type="entry name" value="beta-Galactosidase/glucuronidase domain"/>
    <property type="match status" value="2"/>
</dbReference>
<dbReference type="SMART" id="SM01038">
    <property type="entry name" value="Bgal_small_N"/>
    <property type="match status" value="1"/>
</dbReference>
<dbReference type="PANTHER" id="PTHR46323">
    <property type="entry name" value="BETA-GALACTOSIDASE"/>
    <property type="match status" value="1"/>
</dbReference>
<feature type="domain" description="Beta galactosidase small chain/" evidence="8">
    <location>
        <begin position="678"/>
        <end position="948"/>
    </location>
</feature>
<evidence type="ECO:0000256" key="7">
    <source>
        <dbReference type="ARBA" id="ARBA00032230"/>
    </source>
</evidence>
<dbReference type="InterPro" id="IPR008979">
    <property type="entry name" value="Galactose-bd-like_sf"/>
</dbReference>
<dbReference type="Pfam" id="PF02929">
    <property type="entry name" value="Bgal_small_N"/>
    <property type="match status" value="1"/>
</dbReference>
<evidence type="ECO:0000259" key="8">
    <source>
        <dbReference type="SMART" id="SM01038"/>
    </source>
</evidence>
<reference evidence="9 10" key="1">
    <citation type="submission" date="2023-11" db="EMBL/GenBank/DDBJ databases">
        <title>Genome sequence of Microbacterium rhizosphaerae KACC 19337.</title>
        <authorList>
            <person name="Choi H."/>
            <person name="Kim S."/>
            <person name="Kim Y."/>
            <person name="Kwon S.-W."/>
            <person name="Heo J."/>
        </authorList>
    </citation>
    <scope>NUCLEOTIDE SEQUENCE [LARGE SCALE GENOMIC DNA]</scope>
    <source>
        <strain evidence="9 10">KACC 19337</strain>
    </source>
</reference>
<dbReference type="SUPFAM" id="SSF51445">
    <property type="entry name" value="(Trans)glycosidases"/>
    <property type="match status" value="1"/>
</dbReference>
<dbReference type="Gene3D" id="3.20.20.80">
    <property type="entry name" value="Glycosidases"/>
    <property type="match status" value="1"/>
</dbReference>
<keyword evidence="5 9" id="KW-0378">Hydrolase</keyword>
<dbReference type="InterPro" id="IPR036156">
    <property type="entry name" value="Beta-gal/glucu_dom_sf"/>
</dbReference>
<sequence length="951" mass="103168">MTAPDVVPQGTCAPRARFETDARILSLDGEWAVRWSDSPATAPDDLADPDLDIAAWDRIPVPSSWPLHGHGAPLYANKRFPFPVEPPHVPDDNPVADHAVRFDWTPGGRTLLRLDGVDAAGTVLVNGILVGTTRGSRLVHEFDITDAVRPGSNLLVIRVAQWAPTSYLEDQDMWWLPGVFRSVAVLDRPAGGIRDVRVEADWTEGHGTLRVEVDAEDGEARSVRIRVPELGLDLAPGETATAVAEPWSAESPRLYDLEIASAVETARLRIGFRTVRIDGVRLMVNDRPLLLRGVNRHEHDPDLGRVVPREVVEHELRLMKQHNINAIRTSHYPPHPDVPALADELGFWVILECDFETHGFEYVDWHGNPTDDPAYETALRDRMARTVERDRNHPSIIMWSLGNESYAGCNIAAMADEARRRDASRPLHYEGDRSSAHVDVYSRMYAHPEEVAVIGRGEEEPLGDAALDAHRRGMPFILCEYAHAMGNGPGGLREYQELFESSDRAAGGFIWEWLEHGIRRHTADGREFSAYGGDFGEHVHDGNFVADGLVDADRRPRPGLADVAKVFAPVRLTIGESAVTVENRHDVVDLSHLRGVWSLDSARGTFDLPGIGPGESATVPLPPGAQGPGVLTVAAVLADDTNWASAGHEVAWAQRGAPVAPAASSASAVPERGGRGIHLGPARIDAVTGRLSLGGLDLAGPELVLWRAPTDNDLGAAHAAPSSGHDLDPPEAADWDAAELPRLMTRVLGVDVEPDAVVVRTRVAPAVFGWGALVALRYESDGDAIGLHVRVDPDGTWPCTWARVGLRIHLPFTPSVRWTGLGPDQAYPDTGLGQRLGAWEATLEQLRTDYVRPQESGSRAQVTELEMTDVAGSGLRITGDGFAFTANPWTAAELAAAAHPTDLPTPRDGCWLTIDFAQHGVGTGACGPGVLPPYRLEPRSVEGRVALRLLP</sequence>
<proteinExistence type="inferred from homology"/>
<dbReference type="Pfam" id="PF02836">
    <property type="entry name" value="Glyco_hydro_2_C"/>
    <property type="match status" value="1"/>
</dbReference>
<dbReference type="InterPro" id="IPR006101">
    <property type="entry name" value="Glyco_hydro_2"/>
</dbReference>
<dbReference type="Gene3D" id="2.60.40.10">
    <property type="entry name" value="Immunoglobulins"/>
    <property type="match status" value="2"/>
</dbReference>
<dbReference type="Pfam" id="PF02837">
    <property type="entry name" value="Glyco_hydro_2_N"/>
    <property type="match status" value="1"/>
</dbReference>
<dbReference type="GO" id="GO:0016787">
    <property type="term" value="F:hydrolase activity"/>
    <property type="evidence" value="ECO:0007669"/>
    <property type="project" value="UniProtKB-KW"/>
</dbReference>
<dbReference type="InterPro" id="IPR013783">
    <property type="entry name" value="Ig-like_fold"/>
</dbReference>
<name>A0ABZ0SNR9_9MICO</name>
<dbReference type="InterPro" id="IPR006103">
    <property type="entry name" value="Glyco_hydro_2_cat"/>
</dbReference>
<dbReference type="InterPro" id="IPR004199">
    <property type="entry name" value="B-gal_small/dom_5"/>
</dbReference>
<dbReference type="InterPro" id="IPR032312">
    <property type="entry name" value="LacZ_4"/>
</dbReference>
<dbReference type="PROSITE" id="PS00608">
    <property type="entry name" value="GLYCOSYL_HYDROL_F2_2"/>
    <property type="match status" value="1"/>
</dbReference>
<dbReference type="InterPro" id="IPR011013">
    <property type="entry name" value="Gal_mutarotase_sf_dom"/>
</dbReference>
<dbReference type="EC" id="3.2.1.23" evidence="3"/>
<dbReference type="Gene3D" id="2.70.98.10">
    <property type="match status" value="1"/>
</dbReference>
<evidence type="ECO:0000256" key="1">
    <source>
        <dbReference type="ARBA" id="ARBA00001412"/>
    </source>
</evidence>
<dbReference type="InterPro" id="IPR050347">
    <property type="entry name" value="Bact_Beta-galactosidase"/>
</dbReference>
<dbReference type="InterPro" id="IPR023232">
    <property type="entry name" value="Glyco_hydro_2_AS"/>
</dbReference>
<dbReference type="SUPFAM" id="SSF74650">
    <property type="entry name" value="Galactose mutarotase-like"/>
    <property type="match status" value="1"/>
</dbReference>
<dbReference type="Proteomes" id="UP001323798">
    <property type="component" value="Chromosome"/>
</dbReference>
<dbReference type="Gene3D" id="2.60.120.260">
    <property type="entry name" value="Galactose-binding domain-like"/>
    <property type="match status" value="1"/>
</dbReference>
<comment type="catalytic activity">
    <reaction evidence="1">
        <text>Hydrolysis of terminal non-reducing beta-D-galactose residues in beta-D-galactosides.</text>
        <dbReference type="EC" id="3.2.1.23"/>
    </reaction>
</comment>
<dbReference type="InterPro" id="IPR017853">
    <property type="entry name" value="GH"/>
</dbReference>
<keyword evidence="6" id="KW-0326">Glycosidase</keyword>
<evidence type="ECO:0000313" key="9">
    <source>
        <dbReference type="EMBL" id="WPR90773.1"/>
    </source>
</evidence>
<gene>
    <name evidence="9" type="ORF">SM116_05625</name>
</gene>
<dbReference type="EMBL" id="CP139368">
    <property type="protein sequence ID" value="WPR90773.1"/>
    <property type="molecule type" value="Genomic_DNA"/>
</dbReference>
<dbReference type="InterPro" id="IPR006102">
    <property type="entry name" value="Ig-like_GH2"/>
</dbReference>
<keyword evidence="10" id="KW-1185">Reference proteome</keyword>
<evidence type="ECO:0000313" key="10">
    <source>
        <dbReference type="Proteomes" id="UP001323798"/>
    </source>
</evidence>
<dbReference type="PRINTS" id="PR00132">
    <property type="entry name" value="GLHYDRLASE2"/>
</dbReference>
<evidence type="ECO:0000256" key="3">
    <source>
        <dbReference type="ARBA" id="ARBA00012756"/>
    </source>
</evidence>
<accession>A0ABZ0SNR9</accession>
<dbReference type="Pfam" id="PF00703">
    <property type="entry name" value="Glyco_hydro_2"/>
    <property type="match status" value="1"/>
</dbReference>
<evidence type="ECO:0000256" key="6">
    <source>
        <dbReference type="ARBA" id="ARBA00023295"/>
    </source>
</evidence>
<dbReference type="PANTHER" id="PTHR46323:SF2">
    <property type="entry name" value="BETA-GALACTOSIDASE"/>
    <property type="match status" value="1"/>
</dbReference>
<evidence type="ECO:0000256" key="2">
    <source>
        <dbReference type="ARBA" id="ARBA00007401"/>
    </source>
</evidence>
<organism evidence="9 10">
    <name type="scientific">Microbacterium rhizosphaerae</name>
    <dbReference type="NCBI Taxonomy" id="1678237"/>
    <lineage>
        <taxon>Bacteria</taxon>
        <taxon>Bacillati</taxon>
        <taxon>Actinomycetota</taxon>
        <taxon>Actinomycetes</taxon>
        <taxon>Micrococcales</taxon>
        <taxon>Microbacteriaceae</taxon>
        <taxon>Microbacterium</taxon>
    </lineage>
</organism>
<dbReference type="Pfam" id="PF16353">
    <property type="entry name" value="LacZ_4"/>
    <property type="match status" value="1"/>
</dbReference>